<gene>
    <name evidence="9" type="ORF">SAMN05421831_10743</name>
</gene>
<evidence type="ECO:0000256" key="4">
    <source>
        <dbReference type="PROSITE-ProRule" id="PRU00284"/>
    </source>
</evidence>
<dbReference type="STRING" id="64971.SAMN05421831_10743"/>
<comment type="similarity">
    <text evidence="3">Belongs to the methyl-accepting chemotaxis (MCP) protein family.</text>
</comment>
<dbReference type="SMART" id="SM00283">
    <property type="entry name" value="MA"/>
    <property type="match status" value="1"/>
</dbReference>
<dbReference type="FunFam" id="1.10.287.950:FF:000001">
    <property type="entry name" value="Methyl-accepting chemotaxis sensory transducer"/>
    <property type="match status" value="1"/>
</dbReference>
<comment type="subcellular location">
    <subcellularLocation>
        <location evidence="1">Membrane</location>
    </subcellularLocation>
</comment>
<keyword evidence="6" id="KW-1133">Transmembrane helix</keyword>
<dbReference type="Gene3D" id="1.20.120.30">
    <property type="entry name" value="Aspartate receptor, ligand-binding domain"/>
    <property type="match status" value="1"/>
</dbReference>
<keyword evidence="5" id="KW-0175">Coiled coil</keyword>
<keyword evidence="10" id="KW-1185">Reference proteome</keyword>
<evidence type="ECO:0000256" key="6">
    <source>
        <dbReference type="SAM" id="Phobius"/>
    </source>
</evidence>
<evidence type="ECO:0000256" key="5">
    <source>
        <dbReference type="SAM" id="Coils"/>
    </source>
</evidence>
<evidence type="ECO:0000313" key="10">
    <source>
        <dbReference type="Proteomes" id="UP000242999"/>
    </source>
</evidence>
<dbReference type="InterPro" id="IPR025991">
    <property type="entry name" value="Chemoreceptor_zinc-bind_dom"/>
</dbReference>
<dbReference type="AlphaFoldDB" id="A0A1H6SR98"/>
<dbReference type="Gene3D" id="1.10.287.950">
    <property type="entry name" value="Methyl-accepting chemotaxis protein"/>
    <property type="match status" value="1"/>
</dbReference>
<dbReference type="PANTHER" id="PTHR32089">
    <property type="entry name" value="METHYL-ACCEPTING CHEMOTAXIS PROTEIN MCPB"/>
    <property type="match status" value="1"/>
</dbReference>
<dbReference type="PANTHER" id="PTHR32089:SF112">
    <property type="entry name" value="LYSOZYME-LIKE PROTEIN-RELATED"/>
    <property type="match status" value="1"/>
</dbReference>
<dbReference type="SMART" id="SM00304">
    <property type="entry name" value="HAMP"/>
    <property type="match status" value="1"/>
</dbReference>
<evidence type="ECO:0000259" key="8">
    <source>
        <dbReference type="PROSITE" id="PS50885"/>
    </source>
</evidence>
<evidence type="ECO:0000256" key="1">
    <source>
        <dbReference type="ARBA" id="ARBA00004370"/>
    </source>
</evidence>
<dbReference type="GO" id="GO:0016020">
    <property type="term" value="C:membrane"/>
    <property type="evidence" value="ECO:0007669"/>
    <property type="project" value="UniProtKB-SubCell"/>
</dbReference>
<dbReference type="GO" id="GO:0007165">
    <property type="term" value="P:signal transduction"/>
    <property type="evidence" value="ECO:0007669"/>
    <property type="project" value="UniProtKB-KW"/>
</dbReference>
<dbReference type="CDD" id="cd06225">
    <property type="entry name" value="HAMP"/>
    <property type="match status" value="1"/>
</dbReference>
<keyword evidence="6" id="KW-0812">Transmembrane</keyword>
<protein>
    <submittedName>
        <fullName evidence="9">Methyl-accepting chemotaxis protein</fullName>
    </submittedName>
</protein>
<dbReference type="EMBL" id="FNYH01000007">
    <property type="protein sequence ID" value="SEI67307.1"/>
    <property type="molecule type" value="Genomic_DNA"/>
</dbReference>
<accession>A0A1H6SR98</accession>
<dbReference type="InterPro" id="IPR003660">
    <property type="entry name" value="HAMP_dom"/>
</dbReference>
<dbReference type="Proteomes" id="UP000242999">
    <property type="component" value="Unassembled WGS sequence"/>
</dbReference>
<dbReference type="Pfam" id="PF13682">
    <property type="entry name" value="CZB"/>
    <property type="match status" value="1"/>
</dbReference>
<feature type="transmembrane region" description="Helical" evidence="6">
    <location>
        <begin position="319"/>
        <end position="341"/>
    </location>
</feature>
<feature type="coiled-coil region" evidence="5">
    <location>
        <begin position="471"/>
        <end position="498"/>
    </location>
</feature>
<feature type="domain" description="Methyl-accepting transducer" evidence="7">
    <location>
        <begin position="400"/>
        <end position="636"/>
    </location>
</feature>
<dbReference type="Pfam" id="PF00015">
    <property type="entry name" value="MCPsignal"/>
    <property type="match status" value="1"/>
</dbReference>
<organism evidence="9 10">
    <name type="scientific">Allopseudospirillum japonicum</name>
    <dbReference type="NCBI Taxonomy" id="64971"/>
    <lineage>
        <taxon>Bacteria</taxon>
        <taxon>Pseudomonadati</taxon>
        <taxon>Pseudomonadota</taxon>
        <taxon>Gammaproteobacteria</taxon>
        <taxon>Oceanospirillales</taxon>
        <taxon>Oceanospirillaceae</taxon>
        <taxon>Allopseudospirillum</taxon>
    </lineage>
</organism>
<keyword evidence="6" id="KW-0472">Membrane</keyword>
<proteinExistence type="inferred from homology"/>
<evidence type="ECO:0000256" key="2">
    <source>
        <dbReference type="ARBA" id="ARBA00023224"/>
    </source>
</evidence>
<feature type="domain" description="HAMP" evidence="8">
    <location>
        <begin position="342"/>
        <end position="395"/>
    </location>
</feature>
<reference evidence="10" key="1">
    <citation type="submission" date="2016-10" db="EMBL/GenBank/DDBJ databases">
        <authorList>
            <person name="Varghese N."/>
            <person name="Submissions S."/>
        </authorList>
    </citation>
    <scope>NUCLEOTIDE SEQUENCE [LARGE SCALE GENOMIC DNA]</scope>
    <source>
        <strain evidence="10">DSM 7165</strain>
    </source>
</reference>
<sequence length="788" mass="88392">MFKWILNILGIRTSLLLAAAALLVIFSVPACWEIFLVYQPTYQRAQHLNTANQLSDTSIELVSRLARERGLGNKVLAGSEKDRSAWQTLRAANRQQATNLLQQIENQLLPYNRHMQGFWQKTQQAHQAWLQADTQGLAQYHAASTAFIEAIMHTQAAAFAPFSSLEYVSQHNLLLKQTLWKITEFLGRERALIARTITQDAALDEATRLKIHHLQASIYEELDSLHHYYLPLLKADPEIKNYQEINRQYQQALDFLTQQVKPLRDTFLFESYAGNYSVDASHWFATATQGIEHLLNLSRAISTDAAHHSQDLLFENVQGLVTVSSLALLALIIMVGNFWILNNVSQRLSLTRQIMNRTQQEKNLGMRIPVQGRDELDQAAHAFNQVMATFETMIAQLHRTTVRVVFEVEGVATSAEGSLIANQRQKEEVIQVAAALEQLSGAIHQVSLHTQDASEAASQASYSAAHEQQELHNILQHIQALQVQVHAANEEIHSLQTDAQNIEGILAEISAIAEQTNLLALNAAIEAARAGELGRGFAVVADEVRTLSQRTAHSTQVIREHMLKLQEKIDTSYQKIQHTQQSTDASGQAIQASAQRLQSVLTAAQSVGEMNEQIAAAIEQQSSAAQQMHTNMLHIRDHAHTTTQRASSNLKASQQITHLMEHLIQEVEAFQLDATGLDLSKAKAAHLRWRSRLRDFLDGRGSLTHAEAVSHKDCVLGTWYYSEGLQEYGHIEAMRTLEQPHVRLHALIREVIDLKEAGDLEAAEDLYFQVEDLSKQIVDLLEQIETQA</sequence>
<dbReference type="PROSITE" id="PS50885">
    <property type="entry name" value="HAMP"/>
    <property type="match status" value="1"/>
</dbReference>
<evidence type="ECO:0000259" key="7">
    <source>
        <dbReference type="PROSITE" id="PS50111"/>
    </source>
</evidence>
<evidence type="ECO:0000256" key="3">
    <source>
        <dbReference type="ARBA" id="ARBA00029447"/>
    </source>
</evidence>
<dbReference type="SUPFAM" id="SSF58104">
    <property type="entry name" value="Methyl-accepting chemotaxis protein (MCP) signaling domain"/>
    <property type="match status" value="1"/>
</dbReference>
<dbReference type="PROSITE" id="PS50111">
    <property type="entry name" value="CHEMOTAXIS_TRANSDUC_2"/>
    <property type="match status" value="1"/>
</dbReference>
<dbReference type="InterPro" id="IPR004089">
    <property type="entry name" value="MCPsignal_dom"/>
</dbReference>
<dbReference type="OrthoDB" id="9808588at2"/>
<dbReference type="GO" id="GO:0006935">
    <property type="term" value="P:chemotaxis"/>
    <property type="evidence" value="ECO:0007669"/>
    <property type="project" value="UniProtKB-ARBA"/>
</dbReference>
<evidence type="ECO:0000313" key="9">
    <source>
        <dbReference type="EMBL" id="SEI67307.1"/>
    </source>
</evidence>
<keyword evidence="2 4" id="KW-0807">Transducer</keyword>
<dbReference type="RefSeq" id="WP_093309666.1">
    <property type="nucleotide sequence ID" value="NZ_FNYH01000007.1"/>
</dbReference>
<name>A0A1H6SR98_9GAMM</name>